<evidence type="ECO:0008006" key="15">
    <source>
        <dbReference type="Google" id="ProtNLM"/>
    </source>
</evidence>
<comment type="cofactor">
    <cofactor evidence="1 11">
        <name>heme</name>
        <dbReference type="ChEBI" id="CHEBI:30413"/>
    </cofactor>
</comment>
<evidence type="ECO:0000256" key="11">
    <source>
        <dbReference type="PIRSR" id="PIRSR602403-1"/>
    </source>
</evidence>
<dbReference type="InterPro" id="IPR036396">
    <property type="entry name" value="Cyt_P450_sf"/>
</dbReference>
<dbReference type="PANTHER" id="PTHR24279">
    <property type="entry name" value="CYTOCHROME P450"/>
    <property type="match status" value="1"/>
</dbReference>
<dbReference type="Proteomes" id="UP001153714">
    <property type="component" value="Chromosome 19"/>
</dbReference>
<gene>
    <name evidence="13" type="ORF">DIATSA_LOCUS6168</name>
</gene>
<evidence type="ECO:0000313" key="14">
    <source>
        <dbReference type="Proteomes" id="UP001153714"/>
    </source>
</evidence>
<dbReference type="GO" id="GO:0005506">
    <property type="term" value="F:iron ion binding"/>
    <property type="evidence" value="ECO:0007669"/>
    <property type="project" value="InterPro"/>
</dbReference>
<evidence type="ECO:0000256" key="9">
    <source>
        <dbReference type="ARBA" id="ARBA00023004"/>
    </source>
</evidence>
<dbReference type="PROSITE" id="PS00086">
    <property type="entry name" value="CYTOCHROME_P450"/>
    <property type="match status" value="1"/>
</dbReference>
<dbReference type="Gene3D" id="1.10.630.10">
    <property type="entry name" value="Cytochrome P450"/>
    <property type="match status" value="1"/>
</dbReference>
<evidence type="ECO:0000256" key="10">
    <source>
        <dbReference type="ARBA" id="ARBA00023033"/>
    </source>
</evidence>
<evidence type="ECO:0000256" key="4">
    <source>
        <dbReference type="ARBA" id="ARBA00004406"/>
    </source>
</evidence>
<dbReference type="Pfam" id="PF00067">
    <property type="entry name" value="p450"/>
    <property type="match status" value="1"/>
</dbReference>
<dbReference type="GO" id="GO:0020037">
    <property type="term" value="F:heme binding"/>
    <property type="evidence" value="ECO:0007669"/>
    <property type="project" value="InterPro"/>
</dbReference>
<accession>A0A9N9WBW7</accession>
<dbReference type="PRINTS" id="PR00465">
    <property type="entry name" value="EP450IV"/>
</dbReference>
<evidence type="ECO:0000256" key="7">
    <source>
        <dbReference type="ARBA" id="ARBA00022723"/>
    </source>
</evidence>
<dbReference type="EMBL" id="OU893350">
    <property type="protein sequence ID" value="CAG9788365.1"/>
    <property type="molecule type" value="Genomic_DNA"/>
</dbReference>
<dbReference type="PRINTS" id="PR00385">
    <property type="entry name" value="P450"/>
</dbReference>
<dbReference type="InterPro" id="IPR001128">
    <property type="entry name" value="Cyt_P450"/>
</dbReference>
<evidence type="ECO:0000313" key="13">
    <source>
        <dbReference type="EMBL" id="CAG9788365.1"/>
    </source>
</evidence>
<dbReference type="InterPro" id="IPR002403">
    <property type="entry name" value="Cyt_P450_E_grp-IV"/>
</dbReference>
<comment type="function">
    <text evidence="2">May be involved in the metabolism of insect hormones and in the breakdown of synthetic insecticides.</text>
</comment>
<reference evidence="13" key="2">
    <citation type="submission" date="2022-10" db="EMBL/GenBank/DDBJ databases">
        <authorList>
            <consortium name="ENA_rothamsted_submissions"/>
            <consortium name="culmorum"/>
            <person name="King R."/>
        </authorList>
    </citation>
    <scope>NUCLEOTIDE SEQUENCE</scope>
</reference>
<feature type="binding site" description="axial binding residue" evidence="11">
    <location>
        <position position="352"/>
    </location>
    <ligand>
        <name>heme</name>
        <dbReference type="ChEBI" id="CHEBI:30413"/>
    </ligand>
    <ligandPart>
        <name>Fe</name>
        <dbReference type="ChEBI" id="CHEBI:18248"/>
    </ligandPart>
</feature>
<dbReference type="InterPro" id="IPR017972">
    <property type="entry name" value="Cyt_P450_CS"/>
</dbReference>
<dbReference type="GO" id="GO:0004497">
    <property type="term" value="F:monooxygenase activity"/>
    <property type="evidence" value="ECO:0007669"/>
    <property type="project" value="UniProtKB-KW"/>
</dbReference>
<proteinExistence type="inferred from homology"/>
<evidence type="ECO:0000256" key="12">
    <source>
        <dbReference type="RuleBase" id="RU000461"/>
    </source>
</evidence>
<keyword evidence="10 12" id="KW-0503">Monooxygenase</keyword>
<evidence type="ECO:0000256" key="8">
    <source>
        <dbReference type="ARBA" id="ARBA00023002"/>
    </source>
</evidence>
<dbReference type="CDD" id="cd11054">
    <property type="entry name" value="CYP24A1-like"/>
    <property type="match status" value="1"/>
</dbReference>
<evidence type="ECO:0000256" key="2">
    <source>
        <dbReference type="ARBA" id="ARBA00003690"/>
    </source>
</evidence>
<dbReference type="OrthoDB" id="3945418at2759"/>
<dbReference type="GO" id="GO:0016705">
    <property type="term" value="F:oxidoreductase activity, acting on paired donors, with incorporation or reduction of molecular oxygen"/>
    <property type="evidence" value="ECO:0007669"/>
    <property type="project" value="InterPro"/>
</dbReference>
<dbReference type="InterPro" id="IPR050479">
    <property type="entry name" value="CYP11_CYP27_families"/>
</dbReference>
<dbReference type="GO" id="GO:0005789">
    <property type="term" value="C:endoplasmic reticulum membrane"/>
    <property type="evidence" value="ECO:0007669"/>
    <property type="project" value="UniProtKB-SubCell"/>
</dbReference>
<keyword evidence="7 11" id="KW-0479">Metal-binding</keyword>
<dbReference type="SUPFAM" id="SSF48264">
    <property type="entry name" value="Cytochrome P450"/>
    <property type="match status" value="1"/>
</dbReference>
<evidence type="ECO:0000256" key="3">
    <source>
        <dbReference type="ARBA" id="ARBA00004174"/>
    </source>
</evidence>
<keyword evidence="9 11" id="KW-0408">Iron</keyword>
<dbReference type="AlphaFoldDB" id="A0A9N9WBW7"/>
<sequence>MEGDFPVRSTLDSLNKYRTEHRNQVCGGFYTLNGQEWSRQRDRICAPMQNAVNIHLYGISDVCDNFIKKVYTIKNHQDEVSKDLYLELHKWAFDCIGLIVFAKKFTMLETELVYSQCDMSWLYHCLEKATEAIIKCESGLQLWKIFTTPAWHSLVKYCDSLDSLIGKHVMEAEQSSVFRDNFRENRNNSLINSMLLGEEKMSTEDIATVVMDILLIGVNTITSSMSFLIYHLAKYQQAQRILYDELRTLHIDLKDINNIKAMTPYLQSCIKENLRLVPPIPVLTRILPRNITLDRYNIPRGTLIIMSTQDAALKESNYDDATKFKPERWLKADAKDYHAFASIPFGYGARKCLGQNIAETMMTLLTIKMVQKYKMEYHYGDIQPTRTFLAKPNKPLKIRFIDRM</sequence>
<keyword evidence="6 11" id="KW-0349">Heme</keyword>
<name>A0A9N9WBW7_9NEOP</name>
<comment type="subcellular location">
    <subcellularLocation>
        <location evidence="4">Endoplasmic reticulum membrane</location>
        <topology evidence="4">Peripheral membrane protein</topology>
    </subcellularLocation>
    <subcellularLocation>
        <location evidence="3">Microsome membrane</location>
        <topology evidence="3">Peripheral membrane protein</topology>
    </subcellularLocation>
</comment>
<evidence type="ECO:0000256" key="1">
    <source>
        <dbReference type="ARBA" id="ARBA00001971"/>
    </source>
</evidence>
<keyword evidence="14" id="KW-1185">Reference proteome</keyword>
<protein>
    <recommendedName>
        <fullName evidence="15">Cytochrome P450</fullName>
    </recommendedName>
</protein>
<reference evidence="13" key="1">
    <citation type="submission" date="2021-12" db="EMBL/GenBank/DDBJ databases">
        <authorList>
            <person name="King R."/>
        </authorList>
    </citation>
    <scope>NUCLEOTIDE SEQUENCE</scope>
</reference>
<evidence type="ECO:0000256" key="5">
    <source>
        <dbReference type="ARBA" id="ARBA00010617"/>
    </source>
</evidence>
<organism evidence="13 14">
    <name type="scientific">Diatraea saccharalis</name>
    <name type="common">sugarcane borer</name>
    <dbReference type="NCBI Taxonomy" id="40085"/>
    <lineage>
        <taxon>Eukaryota</taxon>
        <taxon>Metazoa</taxon>
        <taxon>Ecdysozoa</taxon>
        <taxon>Arthropoda</taxon>
        <taxon>Hexapoda</taxon>
        <taxon>Insecta</taxon>
        <taxon>Pterygota</taxon>
        <taxon>Neoptera</taxon>
        <taxon>Endopterygota</taxon>
        <taxon>Lepidoptera</taxon>
        <taxon>Glossata</taxon>
        <taxon>Ditrysia</taxon>
        <taxon>Pyraloidea</taxon>
        <taxon>Crambidae</taxon>
        <taxon>Crambinae</taxon>
        <taxon>Diatraea</taxon>
    </lineage>
</organism>
<evidence type="ECO:0000256" key="6">
    <source>
        <dbReference type="ARBA" id="ARBA00022617"/>
    </source>
</evidence>
<comment type="similarity">
    <text evidence="5 12">Belongs to the cytochrome P450 family.</text>
</comment>
<dbReference type="PANTHER" id="PTHR24279:SF120">
    <property type="entry name" value="CYTOCHROME P450"/>
    <property type="match status" value="1"/>
</dbReference>
<keyword evidence="8 12" id="KW-0560">Oxidoreductase</keyword>